<dbReference type="PANTHER" id="PTHR35004:SF6">
    <property type="entry name" value="TRANSPOSASE"/>
    <property type="match status" value="1"/>
</dbReference>
<evidence type="ECO:0000313" key="4">
    <source>
        <dbReference type="Proteomes" id="UP000009374"/>
    </source>
</evidence>
<dbReference type="GO" id="GO:0003676">
    <property type="term" value="F:nucleic acid binding"/>
    <property type="evidence" value="ECO:0007669"/>
    <property type="project" value="InterPro"/>
</dbReference>
<feature type="domain" description="Integrase catalytic" evidence="2">
    <location>
        <begin position="138"/>
        <end position="311"/>
    </location>
</feature>
<evidence type="ECO:0000313" key="3">
    <source>
        <dbReference type="EMBL" id="EES53989.1"/>
    </source>
</evidence>
<dbReference type="PROSITE" id="PS50994">
    <property type="entry name" value="INTEGRASE"/>
    <property type="match status" value="1"/>
</dbReference>
<evidence type="ECO:0000259" key="2">
    <source>
        <dbReference type="PROSITE" id="PS50994"/>
    </source>
</evidence>
<dbReference type="AlphaFoldDB" id="C6HTM4"/>
<dbReference type="Gene3D" id="3.30.420.10">
    <property type="entry name" value="Ribonuclease H-like superfamily/Ribonuclease H"/>
    <property type="match status" value="1"/>
</dbReference>
<dbReference type="Gene3D" id="1.10.10.10">
    <property type="entry name" value="Winged helix-like DNA-binding domain superfamily/Winged helix DNA-binding domain"/>
    <property type="match status" value="1"/>
</dbReference>
<dbReference type="InterPro" id="IPR036397">
    <property type="entry name" value="RNaseH_sf"/>
</dbReference>
<dbReference type="PANTHER" id="PTHR35004">
    <property type="entry name" value="TRANSPOSASE RV3428C-RELATED"/>
    <property type="match status" value="1"/>
</dbReference>
<dbReference type="InterPro" id="IPR036388">
    <property type="entry name" value="WH-like_DNA-bd_sf"/>
</dbReference>
<proteinExistence type="predicted"/>
<dbReference type="NCBIfam" id="NF033546">
    <property type="entry name" value="transpos_IS21"/>
    <property type="match status" value="1"/>
</dbReference>
<dbReference type="InterPro" id="IPR012337">
    <property type="entry name" value="RNaseH-like_sf"/>
</dbReference>
<dbReference type="InterPro" id="IPR001584">
    <property type="entry name" value="Integrase_cat-core"/>
</dbReference>
<sequence length="439" mass="50986">MEHEGHQGEKRDILLSGTPFGKEELLVGKQLHERIAEMYRSGKKKKEIARLLDIDVKTVRKITRGEPWKPYERTLAPVGVLDPWKEWVTKRAPEVNYNARVLFRELREQGYQGSYDTVKVFIRPLRIPSALWDMTVRFETEPGEQAQVDWGSSSVWFGESRVRVHFFVMTLGYSRRMFVRAYANERLGYLLAGHEEAFAFFGGVTDTILYDNPKTMVIRRESGTVVMNTVFEDFARHWGYQPRFCRPYRARTKGKVESGVKYVKRNFLAGRRFRDMGHLNEELDRWNREVADVRIHGTTGERLLDRFREERLTPCATVPPSRVGLPGTRTVSREGWVCWTGQKDSVPLSWGPLTVRVREEGDEVVIQSPDKDEVRHPRLLGDAGQSHRLPEHHRPESLPSSAPPHREEAPPQHDPRWRDEEVEVRNLEAYEALMTTEVA</sequence>
<dbReference type="Pfam" id="PF00665">
    <property type="entry name" value="rve"/>
    <property type="match status" value="1"/>
</dbReference>
<name>C6HTM4_9BACT</name>
<keyword evidence="4" id="KW-1185">Reference proteome</keyword>
<feature type="region of interest" description="Disordered" evidence="1">
    <location>
        <begin position="382"/>
        <end position="422"/>
    </location>
</feature>
<evidence type="ECO:0000256" key="1">
    <source>
        <dbReference type="SAM" id="MobiDB-lite"/>
    </source>
</evidence>
<organism evidence="3 4">
    <name type="scientific">Leptospirillum ferrodiazotrophum</name>
    <dbReference type="NCBI Taxonomy" id="412449"/>
    <lineage>
        <taxon>Bacteria</taxon>
        <taxon>Pseudomonadati</taxon>
        <taxon>Nitrospirota</taxon>
        <taxon>Nitrospiria</taxon>
        <taxon>Nitrospirales</taxon>
        <taxon>Nitrospiraceae</taxon>
        <taxon>Leptospirillum</taxon>
    </lineage>
</organism>
<reference evidence="3 4" key="1">
    <citation type="journal article" date="2009" name="Appl. Environ. Microbiol.">
        <title>Community genomic and proteomic analyses of chemoautotrophic iron-oxidizing "Leptospirillum rubarum" (Group II) and "Leptospirillum ferrodiazotrophum" (Group III) bacteria in acid mine drainage biofilms.</title>
        <authorList>
            <person name="Goltsman D.S."/>
            <person name="Denef V.J."/>
            <person name="Singer S.W."/>
            <person name="VerBerkmoes N.C."/>
            <person name="Lefsrud M."/>
            <person name="Mueller R.S."/>
            <person name="Dick G.J."/>
            <person name="Sun C.L."/>
            <person name="Wheeler K.E."/>
            <person name="Zemla A."/>
            <person name="Baker B.J."/>
            <person name="Hauser L."/>
            <person name="Land M."/>
            <person name="Shah M.B."/>
            <person name="Thelen M.P."/>
            <person name="Hettich R.L."/>
            <person name="Banfield J.F."/>
        </authorList>
    </citation>
    <scope>NUCLEOTIDE SEQUENCE [LARGE SCALE GENOMIC DNA]</scope>
</reference>
<feature type="compositionally biased region" description="Basic and acidic residues" evidence="1">
    <location>
        <begin position="404"/>
        <end position="422"/>
    </location>
</feature>
<protein>
    <submittedName>
        <fullName evidence="3">Putative transposase</fullName>
    </submittedName>
</protein>
<dbReference type="Proteomes" id="UP000009374">
    <property type="component" value="Unassembled WGS sequence"/>
</dbReference>
<dbReference type="SUPFAM" id="SSF53098">
    <property type="entry name" value="Ribonuclease H-like"/>
    <property type="match status" value="1"/>
</dbReference>
<accession>C6HTM4</accession>
<dbReference type="GO" id="GO:0015074">
    <property type="term" value="P:DNA integration"/>
    <property type="evidence" value="ECO:0007669"/>
    <property type="project" value="InterPro"/>
</dbReference>
<gene>
    <name evidence="3" type="ORF">UBAL3_24060007</name>
</gene>
<dbReference type="EMBL" id="GG693851">
    <property type="protein sequence ID" value="EES53989.1"/>
    <property type="molecule type" value="Genomic_DNA"/>
</dbReference>